<reference evidence="2" key="1">
    <citation type="submission" date="2023-04" db="EMBL/GenBank/DDBJ databases">
        <title>Aspergillus oryzae NBRC 4228.</title>
        <authorList>
            <person name="Ichikawa N."/>
            <person name="Sato H."/>
            <person name="Tonouchi N."/>
        </authorList>
    </citation>
    <scope>NUCLEOTIDE SEQUENCE</scope>
    <source>
        <strain evidence="2">NBRC 4228</strain>
    </source>
</reference>
<sequence length="134" mass="14277">MASSFSLSSEQMSRMLNPDNCAKSSSENSSIMQLLLSWSDGEMVGQVVECPFPQVPRVCLKGATGSGSKGAADGREANIEHGSSCKDEWRSDGGSGQLPMDSSGDMAMDCNPGSSLSELEDVHLRPTERPQYLV</sequence>
<protein>
    <submittedName>
        <fullName evidence="2">Unnamed protein product</fullName>
    </submittedName>
</protein>
<comment type="caution">
    <text evidence="2">The sequence shown here is derived from an EMBL/GenBank/DDBJ whole genome shotgun (WGS) entry which is preliminary data.</text>
</comment>
<name>A0AAN4YL85_ASPOZ</name>
<feature type="compositionally biased region" description="Basic and acidic residues" evidence="1">
    <location>
        <begin position="72"/>
        <end position="91"/>
    </location>
</feature>
<organism evidence="2 3">
    <name type="scientific">Aspergillus oryzae</name>
    <name type="common">Yellow koji mold</name>
    <dbReference type="NCBI Taxonomy" id="5062"/>
    <lineage>
        <taxon>Eukaryota</taxon>
        <taxon>Fungi</taxon>
        <taxon>Dikarya</taxon>
        <taxon>Ascomycota</taxon>
        <taxon>Pezizomycotina</taxon>
        <taxon>Eurotiomycetes</taxon>
        <taxon>Eurotiomycetidae</taxon>
        <taxon>Eurotiales</taxon>
        <taxon>Aspergillaceae</taxon>
        <taxon>Aspergillus</taxon>
        <taxon>Aspergillus subgen. Circumdati</taxon>
    </lineage>
</organism>
<accession>A0AAN4YL85</accession>
<evidence type="ECO:0000256" key="1">
    <source>
        <dbReference type="SAM" id="MobiDB-lite"/>
    </source>
</evidence>
<evidence type="ECO:0000313" key="3">
    <source>
        <dbReference type="Proteomes" id="UP001165205"/>
    </source>
</evidence>
<dbReference type="EMBL" id="BSYA01000064">
    <property type="protein sequence ID" value="GMG29953.1"/>
    <property type="molecule type" value="Genomic_DNA"/>
</dbReference>
<feature type="region of interest" description="Disordered" evidence="1">
    <location>
        <begin position="63"/>
        <end position="134"/>
    </location>
</feature>
<evidence type="ECO:0000313" key="2">
    <source>
        <dbReference type="EMBL" id="GMG29953.1"/>
    </source>
</evidence>
<dbReference type="AlphaFoldDB" id="A0AAN4YL85"/>
<dbReference type="Proteomes" id="UP001165205">
    <property type="component" value="Unassembled WGS sequence"/>
</dbReference>
<proteinExistence type="predicted"/>
<gene>
    <name evidence="2" type="ORF">Aory04_000611300</name>
</gene>